<dbReference type="EC" id="3.2.1.25" evidence="3"/>
<gene>
    <name evidence="8" type="ORF">DD236_01495</name>
</gene>
<evidence type="ECO:0000259" key="6">
    <source>
        <dbReference type="Pfam" id="PF00703"/>
    </source>
</evidence>
<evidence type="ECO:0000256" key="3">
    <source>
        <dbReference type="ARBA" id="ARBA00012754"/>
    </source>
</evidence>
<keyword evidence="4" id="KW-0378">Hydrolase</keyword>
<evidence type="ECO:0000256" key="2">
    <source>
        <dbReference type="ARBA" id="ARBA00007401"/>
    </source>
</evidence>
<dbReference type="Gene3D" id="2.60.40.10">
    <property type="entry name" value="Immunoglobulins"/>
    <property type="match status" value="1"/>
</dbReference>
<dbReference type="InterPro" id="IPR054593">
    <property type="entry name" value="Beta-mannosidase-like_N2"/>
</dbReference>
<dbReference type="InterPro" id="IPR036156">
    <property type="entry name" value="Beta-gal/glucu_dom_sf"/>
</dbReference>
<comment type="caution">
    <text evidence="8">The sequence shown here is derived from an EMBL/GenBank/DDBJ whole genome shotgun (WGS) entry which is preliminary data.</text>
</comment>
<reference evidence="9" key="1">
    <citation type="submission" date="2018-05" db="EMBL/GenBank/DDBJ databases">
        <authorList>
            <person name="Li Y."/>
        </authorList>
    </citation>
    <scope>NUCLEOTIDE SEQUENCE [LARGE SCALE GENOMIC DNA]</scope>
    <source>
        <strain evidence="9">sk1b4</strain>
    </source>
</reference>
<dbReference type="PANTHER" id="PTHR43730">
    <property type="entry name" value="BETA-MANNOSIDASE"/>
    <property type="match status" value="1"/>
</dbReference>
<keyword evidence="9" id="KW-1185">Reference proteome</keyword>
<dbReference type="Pfam" id="PF00703">
    <property type="entry name" value="Glyco_hydro_2"/>
    <property type="match status" value="1"/>
</dbReference>
<evidence type="ECO:0000256" key="1">
    <source>
        <dbReference type="ARBA" id="ARBA00000829"/>
    </source>
</evidence>
<protein>
    <recommendedName>
        <fullName evidence="3">beta-mannosidase</fullName>
        <ecNumber evidence="3">3.2.1.25</ecNumber>
    </recommendedName>
</protein>
<feature type="domain" description="Beta-mannosidase-like galactose-binding" evidence="7">
    <location>
        <begin position="79"/>
        <end position="212"/>
    </location>
</feature>
<dbReference type="InterPro" id="IPR006102">
    <property type="entry name" value="Ig-like_GH2"/>
</dbReference>
<comment type="similarity">
    <text evidence="2">Belongs to the glycosyl hydrolase 2 family.</text>
</comment>
<dbReference type="Gene3D" id="3.20.20.80">
    <property type="entry name" value="Glycosidases"/>
    <property type="match status" value="1"/>
</dbReference>
<feature type="domain" description="Glycoside hydrolase family 2 immunoglobulin-like beta-sandwich" evidence="6">
    <location>
        <begin position="300"/>
        <end position="374"/>
    </location>
</feature>
<dbReference type="GO" id="GO:0006516">
    <property type="term" value="P:glycoprotein catabolic process"/>
    <property type="evidence" value="ECO:0007669"/>
    <property type="project" value="TreeGrafter"/>
</dbReference>
<comment type="catalytic activity">
    <reaction evidence="1">
        <text>Hydrolysis of terminal, non-reducing beta-D-mannose residues in beta-D-mannosides.</text>
        <dbReference type="EC" id="3.2.1.25"/>
    </reaction>
</comment>
<dbReference type="RefSeq" id="WP_109092607.1">
    <property type="nucleotide sequence ID" value="NZ_QETB01000001.1"/>
</dbReference>
<dbReference type="OrthoDB" id="9758603at2"/>
<dbReference type="Pfam" id="PF22666">
    <property type="entry name" value="Glyco_hydro_2_N2"/>
    <property type="match status" value="1"/>
</dbReference>
<dbReference type="PANTHER" id="PTHR43730:SF1">
    <property type="entry name" value="BETA-MANNOSIDASE"/>
    <property type="match status" value="1"/>
</dbReference>
<accession>A0A2V1K6L9</accession>
<dbReference type="SUPFAM" id="SSF51445">
    <property type="entry name" value="(Trans)glycosidases"/>
    <property type="match status" value="1"/>
</dbReference>
<dbReference type="InterPro" id="IPR050887">
    <property type="entry name" value="Beta-mannosidase_GH2"/>
</dbReference>
<proteinExistence type="inferred from homology"/>
<evidence type="ECO:0000313" key="8">
    <source>
        <dbReference type="EMBL" id="PWF27108.1"/>
    </source>
</evidence>
<organism evidence="8 9">
    <name type="scientific">Ancrocorticia populi</name>
    <dbReference type="NCBI Taxonomy" id="2175228"/>
    <lineage>
        <taxon>Bacteria</taxon>
        <taxon>Bacillati</taxon>
        <taxon>Actinomycetota</taxon>
        <taxon>Actinomycetes</taxon>
        <taxon>Actinomycetales</taxon>
        <taxon>Actinomycetaceae</taxon>
        <taxon>Ancrocorticia</taxon>
    </lineage>
</organism>
<dbReference type="Proteomes" id="UP000245283">
    <property type="component" value="Unassembled WGS sequence"/>
</dbReference>
<dbReference type="InterPro" id="IPR013783">
    <property type="entry name" value="Ig-like_fold"/>
</dbReference>
<dbReference type="AlphaFoldDB" id="A0A2V1K6L9"/>
<evidence type="ECO:0000256" key="5">
    <source>
        <dbReference type="ARBA" id="ARBA00023295"/>
    </source>
</evidence>
<keyword evidence="5" id="KW-0326">Glycosidase</keyword>
<dbReference type="InterPro" id="IPR008979">
    <property type="entry name" value="Galactose-bd-like_sf"/>
</dbReference>
<dbReference type="InterPro" id="IPR017853">
    <property type="entry name" value="GH"/>
</dbReference>
<dbReference type="Gene3D" id="2.60.120.260">
    <property type="entry name" value="Galactose-binding domain-like"/>
    <property type="match status" value="1"/>
</dbReference>
<evidence type="ECO:0000256" key="4">
    <source>
        <dbReference type="ARBA" id="ARBA00022801"/>
    </source>
</evidence>
<name>A0A2V1K6L9_9ACTO</name>
<dbReference type="SUPFAM" id="SSF49303">
    <property type="entry name" value="beta-Galactosidase/glucuronidase domain"/>
    <property type="match status" value="1"/>
</dbReference>
<evidence type="ECO:0000313" key="9">
    <source>
        <dbReference type="Proteomes" id="UP000245283"/>
    </source>
</evidence>
<dbReference type="GO" id="GO:0004567">
    <property type="term" value="F:beta-mannosidase activity"/>
    <property type="evidence" value="ECO:0007669"/>
    <property type="project" value="UniProtKB-EC"/>
</dbReference>
<dbReference type="GO" id="GO:0005975">
    <property type="term" value="P:carbohydrate metabolic process"/>
    <property type="evidence" value="ECO:0007669"/>
    <property type="project" value="InterPro"/>
</dbReference>
<dbReference type="EMBL" id="QETB01000001">
    <property type="protein sequence ID" value="PWF27108.1"/>
    <property type="molecule type" value="Genomic_DNA"/>
</dbReference>
<evidence type="ECO:0000259" key="7">
    <source>
        <dbReference type="Pfam" id="PF22666"/>
    </source>
</evidence>
<dbReference type="SUPFAM" id="SSF49785">
    <property type="entry name" value="Galactose-binding domain-like"/>
    <property type="match status" value="1"/>
</dbReference>
<sequence length="940" mass="104970">MSGISFARYVWQRGPAHQLNIDTWEFAFSPKDDTSEDGSPSLEATRQVRWHTVRDFPDMVQWECYLAGVGAPGQPVPGHPYVGTNSKGYRWTADVTWWMRTFIPADVLHQTARFAQLVFDGVDHDVWVWIDGQLVQDHHGMFGGPVVDCTEWLSNEPPPESHQGSHEVLLALNPVGSGQGKEIRPGTKGRLIKPETFCRWINNPDLMTAGIWQPVRLVQTGHHRLERPRVVTRLLDDGSALVEVEVEVLRASVQPDLNWVQRHGGIPPNWDNRFFEPQTPRLAEGIPDPAAPASHGPLNVFVTITGPAGEQVATVTTAVDPTPGRVWARVSLVIPEPELWWPNGMGPDGSNPALYTVSIDLEAIDHLEVRTGLRQIEWEQTSGPRTADHWFNWKLRVNGRSAAGPVRGMNWMPSDLLRQDRTRTRHFLTLMRDAGVQLVRVWGGGLLETEDFYDACDELGLLVWQDFPINTMYDCSGIPLDVWEQQVTWTAERLRNRASLAIWCGGNEFDPYAPENAAAIGILERTLHDLDGTRPFVRSCSDPGDVHPYLECDTTWYLPMYREAPALSEWGGHTLPTAASCAEILPKEERERPLTSLLSQEPDAFAHTHPVLRHHWSEFKPDRIPRMLGRARIYDDLSSPLTSFEQGIEANGLGAAELYQTVISDFSAGDTFCQLLMPWVYNRPWPSVGMQVVDHSGRPTLGYFAIRRAYCSDAIVLRPETEALAPGEPLRFSVGLAAQSTQRTLEVLVYNDRLREVERLRLDIAPGPKGFESVVTELPSGAADSAIIVATDVADPAVQHVRIIRVARTLADSAVLTEYRAKPRPTSHFMEGSLRRAIEDHCARVVWIAESDGVSEPLGRRVTLTCENTSDVPAVFVQIESRDSRWMVLPSDSGFWIPPHRKRTLKVHVRPTAEVSTIATDRPNPGAGPTAAITVSGWNA</sequence>